<accession>A0AAV9CSQ8</accession>
<reference evidence="2" key="1">
    <citation type="journal article" date="2023" name="Nat. Commun.">
        <title>Diploid and tetraploid genomes of Acorus and the evolution of monocots.</title>
        <authorList>
            <person name="Ma L."/>
            <person name="Liu K.W."/>
            <person name="Li Z."/>
            <person name="Hsiao Y.Y."/>
            <person name="Qi Y."/>
            <person name="Fu T."/>
            <person name="Tang G.D."/>
            <person name="Zhang D."/>
            <person name="Sun W.H."/>
            <person name="Liu D.K."/>
            <person name="Li Y."/>
            <person name="Chen G.Z."/>
            <person name="Liu X.D."/>
            <person name="Liao X.Y."/>
            <person name="Jiang Y.T."/>
            <person name="Yu X."/>
            <person name="Hao Y."/>
            <person name="Huang J."/>
            <person name="Zhao X.W."/>
            <person name="Ke S."/>
            <person name="Chen Y.Y."/>
            <person name="Wu W.L."/>
            <person name="Hsu J.L."/>
            <person name="Lin Y.F."/>
            <person name="Huang M.D."/>
            <person name="Li C.Y."/>
            <person name="Huang L."/>
            <person name="Wang Z.W."/>
            <person name="Zhao X."/>
            <person name="Zhong W.Y."/>
            <person name="Peng D.H."/>
            <person name="Ahmad S."/>
            <person name="Lan S."/>
            <person name="Zhang J.S."/>
            <person name="Tsai W.C."/>
            <person name="Van de Peer Y."/>
            <person name="Liu Z.J."/>
        </authorList>
    </citation>
    <scope>NUCLEOTIDE SEQUENCE</scope>
    <source>
        <strain evidence="2">CP</strain>
    </source>
</reference>
<keyword evidence="2" id="KW-0121">Carboxypeptidase</keyword>
<dbReference type="AlphaFoldDB" id="A0AAV9CSQ8"/>
<dbReference type="Gene3D" id="3.40.50.11320">
    <property type="match status" value="1"/>
</dbReference>
<dbReference type="Pfam" id="PF00450">
    <property type="entry name" value="Peptidase_S10"/>
    <property type="match status" value="1"/>
</dbReference>
<organism evidence="2 3">
    <name type="scientific">Acorus calamus</name>
    <name type="common">Sweet flag</name>
    <dbReference type="NCBI Taxonomy" id="4465"/>
    <lineage>
        <taxon>Eukaryota</taxon>
        <taxon>Viridiplantae</taxon>
        <taxon>Streptophyta</taxon>
        <taxon>Embryophyta</taxon>
        <taxon>Tracheophyta</taxon>
        <taxon>Spermatophyta</taxon>
        <taxon>Magnoliopsida</taxon>
        <taxon>Liliopsida</taxon>
        <taxon>Acoraceae</taxon>
        <taxon>Acorus</taxon>
    </lineage>
</organism>
<comment type="similarity">
    <text evidence="1">Belongs to the peptidase S10 family.</text>
</comment>
<dbReference type="GO" id="GO:0006508">
    <property type="term" value="P:proteolysis"/>
    <property type="evidence" value="ECO:0007669"/>
    <property type="project" value="InterPro"/>
</dbReference>
<gene>
    <name evidence="2" type="primary">SCPL9</name>
    <name evidence="2" type="ORF">QJS10_CPB17g02603</name>
</gene>
<proteinExistence type="inferred from homology"/>
<dbReference type="SUPFAM" id="SSF53474">
    <property type="entry name" value="alpha/beta-Hydrolases"/>
    <property type="match status" value="1"/>
</dbReference>
<keyword evidence="2" id="KW-0378">Hydrolase</keyword>
<keyword evidence="3" id="KW-1185">Reference proteome</keyword>
<dbReference type="Proteomes" id="UP001180020">
    <property type="component" value="Unassembled WGS sequence"/>
</dbReference>
<protein>
    <submittedName>
        <fullName evidence="2">Serine carboxypeptidase-like 9</fullName>
    </submittedName>
</protein>
<sequence length="59" mass="6940">MEESWIKSLGFSIVDDWRPWSVDGQVAGFTRMYSNNLTFATIKIPSFIERENEFRLGHE</sequence>
<dbReference type="InterPro" id="IPR029058">
    <property type="entry name" value="AB_hydrolase_fold"/>
</dbReference>
<dbReference type="InterPro" id="IPR001563">
    <property type="entry name" value="Peptidase_S10"/>
</dbReference>
<evidence type="ECO:0000313" key="3">
    <source>
        <dbReference type="Proteomes" id="UP001180020"/>
    </source>
</evidence>
<keyword evidence="2" id="KW-0645">Protease</keyword>
<dbReference type="GO" id="GO:0004185">
    <property type="term" value="F:serine-type carboxypeptidase activity"/>
    <property type="evidence" value="ECO:0007669"/>
    <property type="project" value="InterPro"/>
</dbReference>
<comment type="caution">
    <text evidence="2">The sequence shown here is derived from an EMBL/GenBank/DDBJ whole genome shotgun (WGS) entry which is preliminary data.</text>
</comment>
<dbReference type="EMBL" id="JAUJYO010000017">
    <property type="protein sequence ID" value="KAK1291202.1"/>
    <property type="molecule type" value="Genomic_DNA"/>
</dbReference>
<evidence type="ECO:0000313" key="2">
    <source>
        <dbReference type="EMBL" id="KAK1291202.1"/>
    </source>
</evidence>
<reference evidence="2" key="2">
    <citation type="submission" date="2023-06" db="EMBL/GenBank/DDBJ databases">
        <authorList>
            <person name="Ma L."/>
            <person name="Liu K.-W."/>
            <person name="Li Z."/>
            <person name="Hsiao Y.-Y."/>
            <person name="Qi Y."/>
            <person name="Fu T."/>
            <person name="Tang G."/>
            <person name="Zhang D."/>
            <person name="Sun W.-H."/>
            <person name="Liu D.-K."/>
            <person name="Li Y."/>
            <person name="Chen G.-Z."/>
            <person name="Liu X.-D."/>
            <person name="Liao X.-Y."/>
            <person name="Jiang Y.-T."/>
            <person name="Yu X."/>
            <person name="Hao Y."/>
            <person name="Huang J."/>
            <person name="Zhao X.-W."/>
            <person name="Ke S."/>
            <person name="Chen Y.-Y."/>
            <person name="Wu W.-L."/>
            <person name="Hsu J.-L."/>
            <person name="Lin Y.-F."/>
            <person name="Huang M.-D."/>
            <person name="Li C.-Y."/>
            <person name="Huang L."/>
            <person name="Wang Z.-W."/>
            <person name="Zhao X."/>
            <person name="Zhong W.-Y."/>
            <person name="Peng D.-H."/>
            <person name="Ahmad S."/>
            <person name="Lan S."/>
            <person name="Zhang J.-S."/>
            <person name="Tsai W.-C."/>
            <person name="Van De Peer Y."/>
            <person name="Liu Z.-J."/>
        </authorList>
    </citation>
    <scope>NUCLEOTIDE SEQUENCE</scope>
    <source>
        <strain evidence="2">CP</strain>
        <tissue evidence="2">Leaves</tissue>
    </source>
</reference>
<evidence type="ECO:0000256" key="1">
    <source>
        <dbReference type="ARBA" id="ARBA00009431"/>
    </source>
</evidence>
<name>A0AAV9CSQ8_ACOCL</name>